<feature type="signal peptide" evidence="1">
    <location>
        <begin position="1"/>
        <end position="23"/>
    </location>
</feature>
<evidence type="ECO:0000313" key="3">
    <source>
        <dbReference type="EMBL" id="AZN39579.1"/>
    </source>
</evidence>
<organism evidence="3 4">
    <name type="scientific">Paenibacillus albus</name>
    <dbReference type="NCBI Taxonomy" id="2495582"/>
    <lineage>
        <taxon>Bacteria</taxon>
        <taxon>Bacillati</taxon>
        <taxon>Bacillota</taxon>
        <taxon>Bacilli</taxon>
        <taxon>Bacillales</taxon>
        <taxon>Paenibacillaceae</taxon>
        <taxon>Paenibacillus</taxon>
    </lineage>
</organism>
<reference evidence="4" key="1">
    <citation type="submission" date="2018-12" db="EMBL/GenBank/DDBJ databases">
        <title>Genome sequence of Peanibacillus sp.</title>
        <authorList>
            <person name="Subramani G."/>
            <person name="Srinivasan S."/>
            <person name="Kim M.K."/>
        </authorList>
    </citation>
    <scope>NUCLEOTIDE SEQUENCE [LARGE SCALE GENOMIC DNA]</scope>
    <source>
        <strain evidence="4">18JY67-1</strain>
    </source>
</reference>
<evidence type="ECO:0000256" key="1">
    <source>
        <dbReference type="SAM" id="SignalP"/>
    </source>
</evidence>
<keyword evidence="4" id="KW-1185">Reference proteome</keyword>
<feature type="domain" description="Copper amine oxidase-like N-terminal" evidence="2">
    <location>
        <begin position="222"/>
        <end position="327"/>
    </location>
</feature>
<keyword evidence="1" id="KW-0732">Signal</keyword>
<name>A0A3Q8X3F2_9BACL</name>
<dbReference type="InterPro" id="IPR012854">
    <property type="entry name" value="Cu_amine_oxidase-like_N"/>
</dbReference>
<proteinExistence type="predicted"/>
<dbReference type="EMBL" id="CP034437">
    <property type="protein sequence ID" value="AZN39579.1"/>
    <property type="molecule type" value="Genomic_DNA"/>
</dbReference>
<dbReference type="Pfam" id="PF07833">
    <property type="entry name" value="Cu_amine_oxidN1"/>
    <property type="match status" value="1"/>
</dbReference>
<dbReference type="Proteomes" id="UP000272528">
    <property type="component" value="Chromosome"/>
</dbReference>
<dbReference type="KEGG" id="palb:EJC50_07815"/>
<feature type="chain" id="PRO_5018628327" evidence="1">
    <location>
        <begin position="24"/>
        <end position="329"/>
    </location>
</feature>
<evidence type="ECO:0000259" key="2">
    <source>
        <dbReference type="Pfam" id="PF07833"/>
    </source>
</evidence>
<accession>A0A3Q8X3F2</accession>
<sequence>MRHKRLLLLLALSVLLNASSAAASEEGLSLQAKSIQFETADRIVHASLTSSAQFDIAWHIEGGELPSSLFAATDSTFYYKLAGIRAAILPSGETAEPHANAQEVHIPLPIGIHTDGSIITSSVNGHKWTYIPSKGTRFLPNSLQTDLAGHLYIQDDHGGWYSLHSDTGKLRYMLQLEPEDLGTDIRLFRCRVAPSGDAVCASSLLGMVGIRERSTAPRVFINGLEQFYAQRPLILNGTTLVPLRGIFEQLGATVKWNAIDHSIKASKSGKTIKIIVGSKQAIVGNDPITLSNAPLILNGTTFVPLRFISESLGAIVVWESPTTAIQIVS</sequence>
<dbReference type="AlphaFoldDB" id="A0A3Q8X3F2"/>
<protein>
    <submittedName>
        <fullName evidence="3">Copper amine oxidase N-terminal domain-containing protein</fullName>
    </submittedName>
</protein>
<evidence type="ECO:0000313" key="4">
    <source>
        <dbReference type="Proteomes" id="UP000272528"/>
    </source>
</evidence>
<dbReference type="OrthoDB" id="2665331at2"/>
<dbReference type="SUPFAM" id="SSF55383">
    <property type="entry name" value="Copper amine oxidase, domain N"/>
    <property type="match status" value="1"/>
</dbReference>
<dbReference type="InterPro" id="IPR036582">
    <property type="entry name" value="Mao_N_sf"/>
</dbReference>
<dbReference type="Gene3D" id="3.30.457.10">
    <property type="entry name" value="Copper amine oxidase-like, N-terminal domain"/>
    <property type="match status" value="1"/>
</dbReference>
<dbReference type="RefSeq" id="WP_126014289.1">
    <property type="nucleotide sequence ID" value="NZ_CP034437.1"/>
</dbReference>
<gene>
    <name evidence="3" type="ORF">EJC50_07815</name>
</gene>